<dbReference type="PROSITE" id="PS50113">
    <property type="entry name" value="PAC"/>
    <property type="match status" value="3"/>
</dbReference>
<evidence type="ECO:0000259" key="9">
    <source>
        <dbReference type="PROSITE" id="PS50113"/>
    </source>
</evidence>
<dbReference type="SMART" id="SM00388">
    <property type="entry name" value="HisKA"/>
    <property type="match status" value="1"/>
</dbReference>
<dbReference type="RefSeq" id="WP_112745919.1">
    <property type="nucleotide sequence ID" value="NZ_QMFY01000002.1"/>
</dbReference>
<dbReference type="PANTHER" id="PTHR43304:SF1">
    <property type="entry name" value="PAC DOMAIN-CONTAINING PROTEIN"/>
    <property type="match status" value="1"/>
</dbReference>
<evidence type="ECO:0000256" key="5">
    <source>
        <dbReference type="ARBA" id="ARBA00022777"/>
    </source>
</evidence>
<organism evidence="10 11">
    <name type="scientific">Pseudochryseolinea flava</name>
    <dbReference type="NCBI Taxonomy" id="2059302"/>
    <lineage>
        <taxon>Bacteria</taxon>
        <taxon>Pseudomonadati</taxon>
        <taxon>Bacteroidota</taxon>
        <taxon>Cytophagia</taxon>
        <taxon>Cytophagales</taxon>
        <taxon>Fulvivirgaceae</taxon>
        <taxon>Pseudochryseolinea</taxon>
    </lineage>
</organism>
<dbReference type="InterPro" id="IPR036890">
    <property type="entry name" value="HATPase_C_sf"/>
</dbReference>
<feature type="domain" description="PAC" evidence="9">
    <location>
        <begin position="91"/>
        <end position="145"/>
    </location>
</feature>
<dbReference type="AlphaFoldDB" id="A0A364Y526"/>
<protein>
    <recommendedName>
        <fullName evidence="2">histidine kinase</fullName>
        <ecNumber evidence="2">2.7.13.3</ecNumber>
    </recommendedName>
</protein>
<dbReference type="SUPFAM" id="SSF55874">
    <property type="entry name" value="ATPase domain of HSP90 chaperone/DNA topoisomerase II/histidine kinase"/>
    <property type="match status" value="1"/>
</dbReference>
<dbReference type="InterPro" id="IPR013655">
    <property type="entry name" value="PAS_fold_3"/>
</dbReference>
<feature type="domain" description="PAS" evidence="8">
    <location>
        <begin position="271"/>
        <end position="342"/>
    </location>
</feature>
<dbReference type="InterPro" id="IPR003661">
    <property type="entry name" value="HisK_dim/P_dom"/>
</dbReference>
<dbReference type="OrthoDB" id="9766459at2"/>
<dbReference type="SUPFAM" id="SSF47384">
    <property type="entry name" value="Homodimeric domain of signal transducing histidine kinase"/>
    <property type="match status" value="1"/>
</dbReference>
<dbReference type="InterPro" id="IPR052162">
    <property type="entry name" value="Sensor_kinase/Photoreceptor"/>
</dbReference>
<dbReference type="InterPro" id="IPR003594">
    <property type="entry name" value="HATPase_dom"/>
</dbReference>
<evidence type="ECO:0000259" key="7">
    <source>
        <dbReference type="PROSITE" id="PS50109"/>
    </source>
</evidence>
<dbReference type="SUPFAM" id="SSF55785">
    <property type="entry name" value="PYP-like sensor domain (PAS domain)"/>
    <property type="match status" value="3"/>
</dbReference>
<dbReference type="PROSITE" id="PS50109">
    <property type="entry name" value="HIS_KIN"/>
    <property type="match status" value="1"/>
</dbReference>
<feature type="domain" description="PAC" evidence="9">
    <location>
        <begin position="344"/>
        <end position="396"/>
    </location>
</feature>
<accession>A0A364Y526</accession>
<dbReference type="Pfam" id="PF02518">
    <property type="entry name" value="HATPase_c"/>
    <property type="match status" value="1"/>
</dbReference>
<sequence length="657" mass="74283">MIQNDRDAHSPAVKNSEIATAEFHNYFVHAPVAIATMHAQRFTVANHRFAELIGKSTDQIIGRSLDDVMPEVAAAILPSLNEALTTGIRAYASEVPLPDRSKDKTLGYFNLVFDPTKDTQGNTTGIFISAIDVTEQVVAKLRLQENDWQLRLFADAMPVLISYVDRNERYQLTNKHYEEWFGESAEHVKGMSMLEMLGEKAYAAIHPYVARALAGERVSYESKVNYKKKGETYIHATYIPNIASSNEVLGFYVLVEDITERRITDDKIKQSESQFRRMTDTVPAIIWLTNKTGYCTYLNKHWYDATGQTQEEALGFGWLTATHPEDSPGAEATFLEANADQKDFSATYRLKHADGQYRWVIDRGSPRFDNAGNFEGMTGSVVEIHQQKEAEGKIRESELQYRLLAEQLEQLVEARTRELQRSNEDLQQFAHVASHDLKEPVRKVKTFVDRLIYDYSSEIPEKALEYLKKIDKSCDRMNTMVEGVLKYSTLTSLEDNIEKVDIAELIRNIESDLEVVIEKKKASIEKINLPTIQGSNILLYQLFYNLINNSLKFSIANRAPVISISAHAANEQEILSAGLISSKQYYTIRITDNGIGFSAQHADKIFKVFMRLNSKDQFEGTGLGLSLCKTIVERHQGAIWATGENLKGATFTILLPA</sequence>
<keyword evidence="11" id="KW-1185">Reference proteome</keyword>
<evidence type="ECO:0000256" key="4">
    <source>
        <dbReference type="ARBA" id="ARBA00022679"/>
    </source>
</evidence>
<evidence type="ECO:0000256" key="1">
    <source>
        <dbReference type="ARBA" id="ARBA00000085"/>
    </source>
</evidence>
<evidence type="ECO:0000256" key="3">
    <source>
        <dbReference type="ARBA" id="ARBA00022553"/>
    </source>
</evidence>
<keyword evidence="6" id="KW-0175">Coiled coil</keyword>
<dbReference type="PRINTS" id="PR00344">
    <property type="entry name" value="BCTRLSENSOR"/>
</dbReference>
<dbReference type="PANTHER" id="PTHR43304">
    <property type="entry name" value="PHYTOCHROME-LIKE PROTEIN CPH1"/>
    <property type="match status" value="1"/>
</dbReference>
<dbReference type="Proteomes" id="UP000251889">
    <property type="component" value="Unassembled WGS sequence"/>
</dbReference>
<name>A0A364Y526_9BACT</name>
<evidence type="ECO:0000313" key="11">
    <source>
        <dbReference type="Proteomes" id="UP000251889"/>
    </source>
</evidence>
<dbReference type="SMART" id="SM00387">
    <property type="entry name" value="HATPase_c"/>
    <property type="match status" value="1"/>
</dbReference>
<dbReference type="Gene3D" id="3.30.565.10">
    <property type="entry name" value="Histidine kinase-like ATPase, C-terminal domain"/>
    <property type="match status" value="1"/>
</dbReference>
<dbReference type="Gene3D" id="3.30.450.20">
    <property type="entry name" value="PAS domain"/>
    <property type="match status" value="3"/>
</dbReference>
<dbReference type="InterPro" id="IPR013656">
    <property type="entry name" value="PAS_4"/>
</dbReference>
<comment type="catalytic activity">
    <reaction evidence="1">
        <text>ATP + protein L-histidine = ADP + protein N-phospho-L-histidine.</text>
        <dbReference type="EC" id="2.7.13.3"/>
    </reaction>
</comment>
<dbReference type="InterPro" id="IPR000700">
    <property type="entry name" value="PAS-assoc_C"/>
</dbReference>
<feature type="domain" description="PAC" evidence="9">
    <location>
        <begin position="218"/>
        <end position="270"/>
    </location>
</feature>
<keyword evidence="5" id="KW-0418">Kinase</keyword>
<dbReference type="InterPro" id="IPR005467">
    <property type="entry name" value="His_kinase_dom"/>
</dbReference>
<keyword evidence="4" id="KW-0808">Transferase</keyword>
<evidence type="ECO:0000256" key="6">
    <source>
        <dbReference type="SAM" id="Coils"/>
    </source>
</evidence>
<dbReference type="EC" id="2.7.13.3" evidence="2"/>
<evidence type="ECO:0000256" key="2">
    <source>
        <dbReference type="ARBA" id="ARBA00012438"/>
    </source>
</evidence>
<feature type="domain" description="Histidine kinase" evidence="7">
    <location>
        <begin position="432"/>
        <end position="657"/>
    </location>
</feature>
<dbReference type="EMBL" id="QMFY01000002">
    <property type="protein sequence ID" value="RAW02096.1"/>
    <property type="molecule type" value="Genomic_DNA"/>
</dbReference>
<dbReference type="Pfam" id="PF00512">
    <property type="entry name" value="HisKA"/>
    <property type="match status" value="1"/>
</dbReference>
<feature type="domain" description="PAS" evidence="8">
    <location>
        <begin position="46"/>
        <end position="87"/>
    </location>
</feature>
<reference evidence="10 11" key="1">
    <citation type="submission" date="2018-06" db="EMBL/GenBank/DDBJ databases">
        <title>Chryseolinea flavus sp. nov., a member of the phylum Bacteroidetes isolated from soil.</title>
        <authorList>
            <person name="Li Y."/>
            <person name="Wang J."/>
        </authorList>
    </citation>
    <scope>NUCLEOTIDE SEQUENCE [LARGE SCALE GENOMIC DNA]</scope>
    <source>
        <strain evidence="10 11">SDU1-6</strain>
    </source>
</reference>
<gene>
    <name evidence="10" type="ORF">DQQ10_05965</name>
</gene>
<evidence type="ECO:0000259" key="8">
    <source>
        <dbReference type="PROSITE" id="PS50112"/>
    </source>
</evidence>
<dbReference type="InterPro" id="IPR035965">
    <property type="entry name" value="PAS-like_dom_sf"/>
</dbReference>
<dbReference type="InterPro" id="IPR001610">
    <property type="entry name" value="PAC"/>
</dbReference>
<dbReference type="InterPro" id="IPR036097">
    <property type="entry name" value="HisK_dim/P_sf"/>
</dbReference>
<dbReference type="CDD" id="cd00130">
    <property type="entry name" value="PAS"/>
    <property type="match status" value="2"/>
</dbReference>
<keyword evidence="3" id="KW-0597">Phosphoprotein</keyword>
<dbReference type="FunFam" id="3.30.450.20:FF:000099">
    <property type="entry name" value="Sensory box sensor histidine kinase"/>
    <property type="match status" value="1"/>
</dbReference>
<dbReference type="NCBIfam" id="TIGR00229">
    <property type="entry name" value="sensory_box"/>
    <property type="match status" value="3"/>
</dbReference>
<dbReference type="SMART" id="SM00091">
    <property type="entry name" value="PAS"/>
    <property type="match status" value="3"/>
</dbReference>
<dbReference type="PROSITE" id="PS50112">
    <property type="entry name" value="PAS"/>
    <property type="match status" value="2"/>
</dbReference>
<dbReference type="InterPro" id="IPR000014">
    <property type="entry name" value="PAS"/>
</dbReference>
<dbReference type="InterPro" id="IPR004358">
    <property type="entry name" value="Sig_transdc_His_kin-like_C"/>
</dbReference>
<dbReference type="GO" id="GO:0000155">
    <property type="term" value="F:phosphorelay sensor kinase activity"/>
    <property type="evidence" value="ECO:0007669"/>
    <property type="project" value="InterPro"/>
</dbReference>
<dbReference type="Pfam" id="PF08447">
    <property type="entry name" value="PAS_3"/>
    <property type="match status" value="1"/>
</dbReference>
<dbReference type="Gene3D" id="1.10.287.130">
    <property type="match status" value="1"/>
</dbReference>
<comment type="caution">
    <text evidence="10">The sequence shown here is derived from an EMBL/GenBank/DDBJ whole genome shotgun (WGS) entry which is preliminary data.</text>
</comment>
<feature type="coiled-coil region" evidence="6">
    <location>
        <begin position="387"/>
        <end position="425"/>
    </location>
</feature>
<dbReference type="CDD" id="cd00082">
    <property type="entry name" value="HisKA"/>
    <property type="match status" value="1"/>
</dbReference>
<dbReference type="SMART" id="SM00086">
    <property type="entry name" value="PAC"/>
    <property type="match status" value="3"/>
</dbReference>
<dbReference type="FunFam" id="3.30.565.10:FF:000006">
    <property type="entry name" value="Sensor histidine kinase WalK"/>
    <property type="match status" value="1"/>
</dbReference>
<evidence type="ECO:0000313" key="10">
    <source>
        <dbReference type="EMBL" id="RAW02096.1"/>
    </source>
</evidence>
<proteinExistence type="predicted"/>
<dbReference type="Pfam" id="PF08448">
    <property type="entry name" value="PAS_4"/>
    <property type="match status" value="2"/>
</dbReference>